<dbReference type="Proteomes" id="UP001354989">
    <property type="component" value="Plasmid pPP1"/>
</dbReference>
<name>A0ABM7VHM8_9BACT</name>
<protein>
    <recommendedName>
        <fullName evidence="3">Carboxypeptidase regulatory-like domain-containing protein</fullName>
    </recommendedName>
</protein>
<keyword evidence="2" id="KW-1185">Reference proteome</keyword>
<evidence type="ECO:0000313" key="1">
    <source>
        <dbReference type="EMBL" id="BDD00474.1"/>
    </source>
</evidence>
<keyword evidence="1" id="KW-0614">Plasmid</keyword>
<sequence>MEQNKEQLIISGQVVDENGTGVPGVSVVFPEERLFLSTDVKGHFFTVAQARKSRLNVKVIAQGYYLYEGTQRSKRGQLNFEKIIIRESKPGEYAPFCAKKRPSWWLRLVRMINKALIG</sequence>
<accession>A0ABM7VHM8</accession>
<organism evidence="1 2">
    <name type="scientific">Persicobacter psychrovividus</name>
    <dbReference type="NCBI Taxonomy" id="387638"/>
    <lineage>
        <taxon>Bacteria</taxon>
        <taxon>Pseudomonadati</taxon>
        <taxon>Bacteroidota</taxon>
        <taxon>Cytophagia</taxon>
        <taxon>Cytophagales</taxon>
        <taxon>Persicobacteraceae</taxon>
        <taxon>Persicobacter</taxon>
    </lineage>
</organism>
<dbReference type="EMBL" id="AP025293">
    <property type="protein sequence ID" value="BDD00474.1"/>
    <property type="molecule type" value="Genomic_DNA"/>
</dbReference>
<dbReference type="SUPFAM" id="SSF49464">
    <property type="entry name" value="Carboxypeptidase regulatory domain-like"/>
    <property type="match status" value="1"/>
</dbReference>
<evidence type="ECO:0000313" key="2">
    <source>
        <dbReference type="Proteomes" id="UP001354989"/>
    </source>
</evidence>
<dbReference type="InterPro" id="IPR008969">
    <property type="entry name" value="CarboxyPept-like_regulatory"/>
</dbReference>
<dbReference type="Gene3D" id="2.60.40.1120">
    <property type="entry name" value="Carboxypeptidase-like, regulatory domain"/>
    <property type="match status" value="1"/>
</dbReference>
<reference evidence="1 2" key="1">
    <citation type="submission" date="2021-12" db="EMBL/GenBank/DDBJ databases">
        <title>Genome sequencing of bacteria with rrn-lacking chromosome and rrn-plasmid.</title>
        <authorList>
            <person name="Anda M."/>
            <person name="Iwasaki W."/>
        </authorList>
    </citation>
    <scope>NUCLEOTIDE SEQUENCE [LARGE SCALE GENOMIC DNA]</scope>
    <source>
        <strain evidence="1 2">NBRC 101262</strain>
        <plasmid evidence="1 2">pPP1</plasmid>
    </source>
</reference>
<geneLocation type="plasmid" evidence="1 2">
    <name>pPP1</name>
</geneLocation>
<gene>
    <name evidence="1" type="ORF">PEPS_27540</name>
</gene>
<proteinExistence type="predicted"/>
<evidence type="ECO:0008006" key="3">
    <source>
        <dbReference type="Google" id="ProtNLM"/>
    </source>
</evidence>